<keyword evidence="4" id="KW-0378">Hydrolase</keyword>
<dbReference type="AlphaFoldDB" id="A0A811NGA1"/>
<comment type="similarity">
    <text evidence="1">Belongs to the peptidase A1 family.</text>
</comment>
<dbReference type="Proteomes" id="UP000604825">
    <property type="component" value="Unassembled WGS sequence"/>
</dbReference>
<keyword evidence="10" id="KW-1185">Reference proteome</keyword>
<evidence type="ECO:0000313" key="10">
    <source>
        <dbReference type="Proteomes" id="UP000604825"/>
    </source>
</evidence>
<keyword evidence="3" id="KW-0064">Aspartyl protease</keyword>
<keyword evidence="6" id="KW-1015">Disulfide bond</keyword>
<evidence type="ECO:0000259" key="8">
    <source>
        <dbReference type="PROSITE" id="PS51767"/>
    </source>
</evidence>
<keyword evidence="2" id="KW-0645">Protease</keyword>
<evidence type="ECO:0000256" key="2">
    <source>
        <dbReference type="ARBA" id="ARBA00022670"/>
    </source>
</evidence>
<dbReference type="EMBL" id="CAJGYO010000003">
    <property type="protein sequence ID" value="CAD6220742.1"/>
    <property type="molecule type" value="Genomic_DNA"/>
</dbReference>
<dbReference type="OrthoDB" id="1936078at2759"/>
<protein>
    <recommendedName>
        <fullName evidence="8">Peptidase A1 domain-containing protein</fullName>
    </recommendedName>
</protein>
<evidence type="ECO:0000256" key="5">
    <source>
        <dbReference type="ARBA" id="ARBA00023145"/>
    </source>
</evidence>
<dbReference type="Gene3D" id="2.40.70.10">
    <property type="entry name" value="Acid Proteases"/>
    <property type="match status" value="1"/>
</dbReference>
<evidence type="ECO:0000256" key="7">
    <source>
        <dbReference type="ARBA" id="ARBA00023180"/>
    </source>
</evidence>
<organism evidence="9 10">
    <name type="scientific">Miscanthus lutarioriparius</name>
    <dbReference type="NCBI Taxonomy" id="422564"/>
    <lineage>
        <taxon>Eukaryota</taxon>
        <taxon>Viridiplantae</taxon>
        <taxon>Streptophyta</taxon>
        <taxon>Embryophyta</taxon>
        <taxon>Tracheophyta</taxon>
        <taxon>Spermatophyta</taxon>
        <taxon>Magnoliopsida</taxon>
        <taxon>Liliopsida</taxon>
        <taxon>Poales</taxon>
        <taxon>Poaceae</taxon>
        <taxon>PACMAD clade</taxon>
        <taxon>Panicoideae</taxon>
        <taxon>Andropogonodae</taxon>
        <taxon>Andropogoneae</taxon>
        <taxon>Saccharinae</taxon>
        <taxon>Miscanthus</taxon>
    </lineage>
</organism>
<reference evidence="9" key="1">
    <citation type="submission" date="2020-10" db="EMBL/GenBank/DDBJ databases">
        <authorList>
            <person name="Han B."/>
            <person name="Lu T."/>
            <person name="Zhao Q."/>
            <person name="Huang X."/>
            <person name="Zhao Y."/>
        </authorList>
    </citation>
    <scope>NUCLEOTIDE SEQUENCE</scope>
</reference>
<feature type="domain" description="Peptidase A1" evidence="8">
    <location>
        <begin position="1"/>
        <end position="73"/>
    </location>
</feature>
<dbReference type="PANTHER" id="PTHR47966">
    <property type="entry name" value="BETA-SITE APP-CLEAVING ENZYME, ISOFORM A-RELATED"/>
    <property type="match status" value="1"/>
</dbReference>
<evidence type="ECO:0000313" key="9">
    <source>
        <dbReference type="EMBL" id="CAD6220742.1"/>
    </source>
</evidence>
<accession>A0A811NGA1</accession>
<dbReference type="GO" id="GO:0004190">
    <property type="term" value="F:aspartic-type endopeptidase activity"/>
    <property type="evidence" value="ECO:0007669"/>
    <property type="project" value="UniProtKB-KW"/>
</dbReference>
<keyword evidence="5" id="KW-0865">Zymogen</keyword>
<dbReference type="GO" id="GO:0006508">
    <property type="term" value="P:proteolysis"/>
    <property type="evidence" value="ECO:0007669"/>
    <property type="project" value="UniProtKB-KW"/>
</dbReference>
<comment type="caution">
    <text evidence="9">The sequence shown here is derived from an EMBL/GenBank/DDBJ whole genome shotgun (WGS) entry which is preliminary data.</text>
</comment>
<dbReference type="PANTHER" id="PTHR47966:SF76">
    <property type="entry name" value="ASPARTIC PROTEINASE A1"/>
    <property type="match status" value="1"/>
</dbReference>
<evidence type="ECO:0000256" key="4">
    <source>
        <dbReference type="ARBA" id="ARBA00022801"/>
    </source>
</evidence>
<dbReference type="Pfam" id="PF00026">
    <property type="entry name" value="Asp"/>
    <property type="match status" value="1"/>
</dbReference>
<dbReference type="PROSITE" id="PS51767">
    <property type="entry name" value="PEPTIDASE_A1"/>
    <property type="match status" value="1"/>
</dbReference>
<dbReference type="InterPro" id="IPR001461">
    <property type="entry name" value="Aspartic_peptidase_A1"/>
</dbReference>
<evidence type="ECO:0000256" key="3">
    <source>
        <dbReference type="ARBA" id="ARBA00022750"/>
    </source>
</evidence>
<dbReference type="InterPro" id="IPR033121">
    <property type="entry name" value="PEPTIDASE_A1"/>
</dbReference>
<keyword evidence="7" id="KW-0325">Glycoprotein</keyword>
<evidence type="ECO:0000256" key="1">
    <source>
        <dbReference type="ARBA" id="ARBA00007447"/>
    </source>
</evidence>
<dbReference type="SUPFAM" id="SSF50630">
    <property type="entry name" value="Acid proteases"/>
    <property type="match status" value="1"/>
</dbReference>
<proteinExistence type="inferred from homology"/>
<name>A0A811NGA1_9POAL</name>
<gene>
    <name evidence="9" type="ORF">NCGR_LOCUS14174</name>
</gene>
<dbReference type="InterPro" id="IPR021109">
    <property type="entry name" value="Peptidase_aspartic_dom_sf"/>
</dbReference>
<sequence>MARTDLFQGCGTMLSRKPAAIQYGTGSIAGFLSEDSVTLGDLVVKDQEFIEATKEPGLTFMVAKFDGILGLGF</sequence>
<evidence type="ECO:0000256" key="6">
    <source>
        <dbReference type="ARBA" id="ARBA00023157"/>
    </source>
</evidence>